<dbReference type="GO" id="GO:0006281">
    <property type="term" value="P:DNA repair"/>
    <property type="evidence" value="ECO:0007669"/>
    <property type="project" value="InterPro"/>
</dbReference>
<dbReference type="PANTHER" id="PTHR28511">
    <property type="entry name" value="ENDONUCLEASE V"/>
    <property type="match status" value="1"/>
</dbReference>
<dbReference type="GeneTree" id="ENSGT00940000176115"/>
<dbReference type="InterPro" id="IPR007581">
    <property type="entry name" value="Endonuclease-V"/>
</dbReference>
<dbReference type="Proteomes" id="UP000265080">
    <property type="component" value="Chromosome 3"/>
</dbReference>
<evidence type="ECO:0000256" key="4">
    <source>
        <dbReference type="ARBA" id="ARBA00022759"/>
    </source>
</evidence>
<evidence type="ECO:0000313" key="7">
    <source>
        <dbReference type="Proteomes" id="UP000265080"/>
    </source>
</evidence>
<evidence type="ECO:0000256" key="3">
    <source>
        <dbReference type="ARBA" id="ARBA00022722"/>
    </source>
</evidence>
<dbReference type="GO" id="GO:0005737">
    <property type="term" value="C:cytoplasm"/>
    <property type="evidence" value="ECO:0007669"/>
    <property type="project" value="UniProtKB-SubCell"/>
</dbReference>
<accession>A0A3P8T4Z4</accession>
<dbReference type="STRING" id="161767.ENSAPEP00000019354"/>
<evidence type="ECO:0000256" key="5">
    <source>
        <dbReference type="ARBA" id="ARBA00022801"/>
    </source>
</evidence>
<evidence type="ECO:0000313" key="6">
    <source>
        <dbReference type="Ensembl" id="ENSAPEP00000019354.1"/>
    </source>
</evidence>
<name>A0A3P8T4Z4_AMPPE</name>
<organism evidence="6 7">
    <name type="scientific">Amphiprion percula</name>
    <name type="common">Orange clownfish</name>
    <name type="synonym">Lutjanus percula</name>
    <dbReference type="NCBI Taxonomy" id="161767"/>
    <lineage>
        <taxon>Eukaryota</taxon>
        <taxon>Metazoa</taxon>
        <taxon>Chordata</taxon>
        <taxon>Craniata</taxon>
        <taxon>Vertebrata</taxon>
        <taxon>Euteleostomi</taxon>
        <taxon>Actinopterygii</taxon>
        <taxon>Neopterygii</taxon>
        <taxon>Teleostei</taxon>
        <taxon>Neoteleostei</taxon>
        <taxon>Acanthomorphata</taxon>
        <taxon>Ovalentaria</taxon>
        <taxon>Pomacentridae</taxon>
        <taxon>Amphiprion</taxon>
    </lineage>
</organism>
<comment type="subcellular location">
    <subcellularLocation>
        <location evidence="1">Cytoplasm</location>
    </subcellularLocation>
</comment>
<evidence type="ECO:0008006" key="8">
    <source>
        <dbReference type="Google" id="ProtNLM"/>
    </source>
</evidence>
<dbReference type="GO" id="GO:0005730">
    <property type="term" value="C:nucleolus"/>
    <property type="evidence" value="ECO:0007669"/>
    <property type="project" value="TreeGrafter"/>
</dbReference>
<keyword evidence="2" id="KW-0963">Cytoplasm</keyword>
<dbReference type="PANTHER" id="PTHR28511:SF1">
    <property type="entry name" value="ENDONUCLEASE V"/>
    <property type="match status" value="1"/>
</dbReference>
<protein>
    <recommendedName>
        <fullName evidence="8">Endonuclease V</fullName>
    </recommendedName>
</protein>
<evidence type="ECO:0000256" key="2">
    <source>
        <dbReference type="ARBA" id="ARBA00022490"/>
    </source>
</evidence>
<dbReference type="GO" id="GO:0016891">
    <property type="term" value="F:RNA endonuclease activity producing 5'-phosphomonoesters, hydrolytic mechanism"/>
    <property type="evidence" value="ECO:0007669"/>
    <property type="project" value="TreeGrafter"/>
</dbReference>
<sequence>SESEERAKPPQQVNSLFQPAAVCFGVLYILSDFDSCFFASSDRCSAKRRRQLPTHCRLGQSARKGAAKDTLLKTKWKQTLLTEALRSSDKSAKPVYVSVGHKISLDTAVRLTHSCCRYRVPEPIRQADCRSREYLRKHFPAADT</sequence>
<keyword evidence="4" id="KW-0255">Endonuclease</keyword>
<keyword evidence="5" id="KW-0378">Hydrolase</keyword>
<dbReference type="GO" id="GO:0003727">
    <property type="term" value="F:single-stranded RNA binding"/>
    <property type="evidence" value="ECO:0007669"/>
    <property type="project" value="TreeGrafter"/>
</dbReference>
<evidence type="ECO:0000256" key="1">
    <source>
        <dbReference type="ARBA" id="ARBA00004496"/>
    </source>
</evidence>
<dbReference type="AlphaFoldDB" id="A0A3P8T4Z4"/>
<dbReference type="Pfam" id="PF04493">
    <property type="entry name" value="Endonuclease_5"/>
    <property type="match status" value="1"/>
</dbReference>
<dbReference type="Gene3D" id="3.30.2170.10">
    <property type="entry name" value="archaeoglobus fulgidus dsm 4304 superfamily"/>
    <property type="match status" value="1"/>
</dbReference>
<dbReference type="Ensembl" id="ENSAPET00000019881.1">
    <property type="protein sequence ID" value="ENSAPEP00000019354.1"/>
    <property type="gene ID" value="ENSAPEG00000013817.1"/>
</dbReference>
<proteinExistence type="predicted"/>
<keyword evidence="3" id="KW-0540">Nuclease</keyword>
<keyword evidence="7" id="KW-1185">Reference proteome</keyword>
<reference evidence="6" key="3">
    <citation type="submission" date="2025-09" db="UniProtKB">
        <authorList>
            <consortium name="Ensembl"/>
        </authorList>
    </citation>
    <scope>IDENTIFICATION</scope>
</reference>
<reference evidence="6 7" key="1">
    <citation type="submission" date="2018-03" db="EMBL/GenBank/DDBJ databases">
        <title>Finding Nemo's genes: A chromosome-scale reference assembly of the genome of the orange clownfish Amphiprion percula.</title>
        <authorList>
            <person name="Lehmann R."/>
        </authorList>
    </citation>
    <scope>NUCLEOTIDE SEQUENCE</scope>
</reference>
<reference evidence="6" key="2">
    <citation type="submission" date="2025-08" db="UniProtKB">
        <authorList>
            <consortium name="Ensembl"/>
        </authorList>
    </citation>
    <scope>IDENTIFICATION</scope>
</reference>